<dbReference type="Pfam" id="PF11859">
    <property type="entry name" value="DUF3379"/>
    <property type="match status" value="1"/>
</dbReference>
<accession>A0A128ETG0</accession>
<dbReference type="InterPro" id="IPR021806">
    <property type="entry name" value="DUF3379"/>
</dbReference>
<keyword evidence="1" id="KW-0472">Membrane</keyword>
<name>A0A128ETG0_9GAMM</name>
<sequence length="241" mass="26456">MDELEFRRRLLADPQDKDPEILAAKSESPANQKLASELDQLDALLDQTLRVEVPDDLVDKVLFKQSSDAAREARKPRFHLAIAASVAFAFGIMLGQFNWQALPVLPGQASLGQIALEHYYNEESFTNDVFEGATLTQVNAKLAPLGNTYNGQLPGEVSYINHCSFDDNHAVHMVIQGKDGEDFTVFVVPQQSPTMESYSDGNMEAISLPAANDTSVIVVGKEGSDIMPVAEQLKLHLNQKA</sequence>
<feature type="transmembrane region" description="Helical" evidence="1">
    <location>
        <begin position="80"/>
        <end position="99"/>
    </location>
</feature>
<dbReference type="RefSeq" id="WP_062704659.1">
    <property type="nucleotide sequence ID" value="NZ_CAWRCI010000001.1"/>
</dbReference>
<keyword evidence="1" id="KW-1133">Transmembrane helix</keyword>
<proteinExistence type="predicted"/>
<dbReference type="AlphaFoldDB" id="A0A128ETG0"/>
<keyword evidence="1" id="KW-0812">Transmembrane</keyword>
<reference evidence="3" key="1">
    <citation type="submission" date="2016-02" db="EMBL/GenBank/DDBJ databases">
        <authorList>
            <person name="Rodrigo-Torres Lidia"/>
            <person name="Arahal R.David."/>
        </authorList>
    </citation>
    <scope>NUCLEOTIDE SEQUENCE [LARGE SCALE GENOMIC DNA]</scope>
    <source>
        <strain evidence="3">CECT 8713</strain>
    </source>
</reference>
<evidence type="ECO:0000313" key="2">
    <source>
        <dbReference type="EMBL" id="CZF77246.1"/>
    </source>
</evidence>
<dbReference type="Proteomes" id="UP000073601">
    <property type="component" value="Unassembled WGS sequence"/>
</dbReference>
<evidence type="ECO:0000256" key="1">
    <source>
        <dbReference type="SAM" id="Phobius"/>
    </source>
</evidence>
<protein>
    <recommendedName>
        <fullName evidence="4">DUF3379 domain-containing protein</fullName>
    </recommendedName>
</protein>
<evidence type="ECO:0000313" key="3">
    <source>
        <dbReference type="Proteomes" id="UP000073601"/>
    </source>
</evidence>
<keyword evidence="3" id="KW-1185">Reference proteome</keyword>
<evidence type="ECO:0008006" key="4">
    <source>
        <dbReference type="Google" id="ProtNLM"/>
    </source>
</evidence>
<gene>
    <name evidence="2" type="ORF">GMA8713_00087</name>
</gene>
<dbReference type="OrthoDB" id="6195578at2"/>
<dbReference type="EMBL" id="FIZY01000001">
    <property type="protein sequence ID" value="CZF77246.1"/>
    <property type="molecule type" value="Genomic_DNA"/>
</dbReference>
<organism evidence="2 3">
    <name type="scientific">Grimontia marina</name>
    <dbReference type="NCBI Taxonomy" id="646534"/>
    <lineage>
        <taxon>Bacteria</taxon>
        <taxon>Pseudomonadati</taxon>
        <taxon>Pseudomonadota</taxon>
        <taxon>Gammaproteobacteria</taxon>
        <taxon>Vibrionales</taxon>
        <taxon>Vibrionaceae</taxon>
        <taxon>Grimontia</taxon>
    </lineage>
</organism>